<dbReference type="OrthoDB" id="10265785at2759"/>
<evidence type="ECO:0000256" key="9">
    <source>
        <dbReference type="SAM" id="MobiDB-lite"/>
    </source>
</evidence>
<feature type="domain" description="Helicase ATP-binding" evidence="10">
    <location>
        <begin position="111"/>
        <end position="280"/>
    </location>
</feature>
<evidence type="ECO:0000259" key="12">
    <source>
        <dbReference type="PROSITE" id="PS51195"/>
    </source>
</evidence>
<proteinExistence type="predicted"/>
<evidence type="ECO:0000256" key="4">
    <source>
        <dbReference type="ARBA" id="ARBA00022806"/>
    </source>
</evidence>
<dbReference type="FunFam" id="3.40.50.300:FF:000849">
    <property type="entry name" value="ATP-dependent RNA helicase DBP5"/>
    <property type="match status" value="1"/>
</dbReference>
<evidence type="ECO:0000259" key="11">
    <source>
        <dbReference type="PROSITE" id="PS51194"/>
    </source>
</evidence>
<comment type="caution">
    <text evidence="13">The sequence shown here is derived from an EMBL/GenBank/DDBJ whole genome shotgun (WGS) entry which is preliminary data.</text>
</comment>
<dbReference type="AlphaFoldDB" id="A0A2R6S3D6"/>
<dbReference type="SMART" id="SM00490">
    <property type="entry name" value="HELICc"/>
    <property type="match status" value="1"/>
</dbReference>
<keyword evidence="4" id="KW-0347">Helicase</keyword>
<evidence type="ECO:0000256" key="8">
    <source>
        <dbReference type="PROSITE-ProRule" id="PRU00552"/>
    </source>
</evidence>
<evidence type="ECO:0000313" key="14">
    <source>
        <dbReference type="Proteomes" id="UP000186601"/>
    </source>
</evidence>
<accession>A0A2R6S3D6</accession>
<dbReference type="PROSITE" id="PS51192">
    <property type="entry name" value="HELICASE_ATP_BIND_1"/>
    <property type="match status" value="1"/>
</dbReference>
<evidence type="ECO:0000256" key="3">
    <source>
        <dbReference type="ARBA" id="ARBA00022801"/>
    </source>
</evidence>
<keyword evidence="6" id="KW-0694">RNA-binding</keyword>
<evidence type="ECO:0000256" key="1">
    <source>
        <dbReference type="ARBA" id="ARBA00012552"/>
    </source>
</evidence>
<sequence length="491" mass="54867">MEKDADGFYSPAPAGNPYSSDCIVAAAPSEPNSEATPAAEATKLADDDASHLVKSDFEVSVTLADQQADPNSPLFSIKTFEQLGLHQDLLKGIYDMGFSKPSKIQERALPLLLSNPPQNMIGQSQSGTGKTAAFVLTMLSRVDFSKPKTQAICLAPSRELARQIMSVVVAMGKFTAVQTEYAIKDHLPKTVTRVDAHVVVGTPGTMTDLIRRRVIDVSEVKVFVLDEADDMLNQDGLGDQTLRVKNMLPRNQVQILLFSATFPDNVRNFANKFAPNANKIELQKTELSVDNIRQFYMDCKNEEHKYEVLVSLYNLLTIGQSIIFCQHRHTADRISQRMSAEGHKVASLHGAKDASERDTIIDSFREGREKVLITTNVIARGIDILQVNMVVNYDLPLLNERGERNNKDDAHPDIETYIHRIGRTGRFGRKGISINFVHDKRTWSQMEQIEKATGKQIVRIETNDVDEMEEVRNNQQSYGALYQLIACDRSK</sequence>
<feature type="domain" description="DEAD-box RNA helicase Q" evidence="12">
    <location>
        <begin position="78"/>
        <end position="106"/>
    </location>
</feature>
<dbReference type="Pfam" id="PF00270">
    <property type="entry name" value="DEAD"/>
    <property type="match status" value="1"/>
</dbReference>
<dbReference type="GO" id="GO:0016787">
    <property type="term" value="F:hydrolase activity"/>
    <property type="evidence" value="ECO:0007669"/>
    <property type="project" value="UniProtKB-KW"/>
</dbReference>
<evidence type="ECO:0000259" key="10">
    <source>
        <dbReference type="PROSITE" id="PS51192"/>
    </source>
</evidence>
<keyword evidence="14" id="KW-1185">Reference proteome</keyword>
<feature type="short sequence motif" description="Q motif" evidence="8">
    <location>
        <begin position="78"/>
        <end position="106"/>
    </location>
</feature>
<dbReference type="SUPFAM" id="SSF52540">
    <property type="entry name" value="P-loop containing nucleoside triphosphate hydrolases"/>
    <property type="match status" value="1"/>
</dbReference>
<dbReference type="InterPro" id="IPR001650">
    <property type="entry name" value="Helicase_C-like"/>
</dbReference>
<dbReference type="InterPro" id="IPR014014">
    <property type="entry name" value="RNA_helicase_DEAD_Q_motif"/>
</dbReference>
<dbReference type="PANTHER" id="PTHR47958">
    <property type="entry name" value="ATP-DEPENDENT RNA HELICASE DBP3"/>
    <property type="match status" value="1"/>
</dbReference>
<dbReference type="EMBL" id="MLYV02000108">
    <property type="protein sequence ID" value="PSS36765.1"/>
    <property type="molecule type" value="Genomic_DNA"/>
</dbReference>
<dbReference type="Pfam" id="PF00271">
    <property type="entry name" value="Helicase_C"/>
    <property type="match status" value="1"/>
</dbReference>
<dbReference type="Gene3D" id="3.40.50.300">
    <property type="entry name" value="P-loop containing nucleotide triphosphate hydrolases"/>
    <property type="match status" value="2"/>
</dbReference>
<name>A0A2R6S3D6_9APHY</name>
<comment type="catalytic activity">
    <reaction evidence="7">
        <text>ATP + H2O = ADP + phosphate + H(+)</text>
        <dbReference type="Rhea" id="RHEA:13065"/>
        <dbReference type="ChEBI" id="CHEBI:15377"/>
        <dbReference type="ChEBI" id="CHEBI:15378"/>
        <dbReference type="ChEBI" id="CHEBI:30616"/>
        <dbReference type="ChEBI" id="CHEBI:43474"/>
        <dbReference type="ChEBI" id="CHEBI:456216"/>
        <dbReference type="EC" id="3.6.4.13"/>
    </reaction>
</comment>
<dbReference type="EC" id="3.6.4.13" evidence="1"/>
<dbReference type="PROSITE" id="PS51195">
    <property type="entry name" value="Q_MOTIF"/>
    <property type="match status" value="1"/>
</dbReference>
<dbReference type="SMART" id="SM00487">
    <property type="entry name" value="DEXDc"/>
    <property type="match status" value="1"/>
</dbReference>
<dbReference type="InterPro" id="IPR027417">
    <property type="entry name" value="P-loop_NTPase"/>
</dbReference>
<evidence type="ECO:0000256" key="7">
    <source>
        <dbReference type="ARBA" id="ARBA00047984"/>
    </source>
</evidence>
<dbReference type="GO" id="GO:0005524">
    <property type="term" value="F:ATP binding"/>
    <property type="evidence" value="ECO:0007669"/>
    <property type="project" value="UniProtKB-KW"/>
</dbReference>
<dbReference type="GO" id="GO:0003723">
    <property type="term" value="F:RNA binding"/>
    <property type="evidence" value="ECO:0007669"/>
    <property type="project" value="UniProtKB-KW"/>
</dbReference>
<evidence type="ECO:0000256" key="2">
    <source>
        <dbReference type="ARBA" id="ARBA00022741"/>
    </source>
</evidence>
<protein>
    <recommendedName>
        <fullName evidence="1">RNA helicase</fullName>
        <ecNumber evidence="1">3.6.4.13</ecNumber>
    </recommendedName>
</protein>
<evidence type="ECO:0000313" key="13">
    <source>
        <dbReference type="EMBL" id="PSS36765.1"/>
    </source>
</evidence>
<dbReference type="CDD" id="cd18787">
    <property type="entry name" value="SF2_C_DEAD"/>
    <property type="match status" value="1"/>
</dbReference>
<gene>
    <name evidence="13" type="ORF">PHLCEN_2v1396</name>
</gene>
<dbReference type="CDD" id="cd17963">
    <property type="entry name" value="DEADc_DDX19_DDX25"/>
    <property type="match status" value="1"/>
</dbReference>
<dbReference type="STRING" id="98765.A0A2R6S3D6"/>
<keyword evidence="2" id="KW-0547">Nucleotide-binding</keyword>
<dbReference type="GO" id="GO:0003724">
    <property type="term" value="F:RNA helicase activity"/>
    <property type="evidence" value="ECO:0007669"/>
    <property type="project" value="UniProtKB-EC"/>
</dbReference>
<dbReference type="InterPro" id="IPR011545">
    <property type="entry name" value="DEAD/DEAH_box_helicase_dom"/>
</dbReference>
<dbReference type="Proteomes" id="UP000186601">
    <property type="component" value="Unassembled WGS sequence"/>
</dbReference>
<dbReference type="PROSITE" id="PS51194">
    <property type="entry name" value="HELICASE_CTER"/>
    <property type="match status" value="1"/>
</dbReference>
<evidence type="ECO:0000256" key="5">
    <source>
        <dbReference type="ARBA" id="ARBA00022840"/>
    </source>
</evidence>
<keyword evidence="3" id="KW-0378">Hydrolase</keyword>
<keyword evidence="5" id="KW-0067">ATP-binding</keyword>
<organism evidence="13 14">
    <name type="scientific">Hermanssonia centrifuga</name>
    <dbReference type="NCBI Taxonomy" id="98765"/>
    <lineage>
        <taxon>Eukaryota</taxon>
        <taxon>Fungi</taxon>
        <taxon>Dikarya</taxon>
        <taxon>Basidiomycota</taxon>
        <taxon>Agaricomycotina</taxon>
        <taxon>Agaricomycetes</taxon>
        <taxon>Polyporales</taxon>
        <taxon>Meruliaceae</taxon>
        <taxon>Hermanssonia</taxon>
    </lineage>
</organism>
<feature type="domain" description="Helicase C-terminal" evidence="11">
    <location>
        <begin position="291"/>
        <end position="466"/>
    </location>
</feature>
<reference evidence="13 14" key="1">
    <citation type="submission" date="2018-02" db="EMBL/GenBank/DDBJ databases">
        <title>Genome sequence of the basidiomycete white-rot fungus Phlebia centrifuga.</title>
        <authorList>
            <person name="Granchi Z."/>
            <person name="Peng M."/>
            <person name="de Vries R.P."/>
            <person name="Hilden K."/>
            <person name="Makela M.R."/>
            <person name="Grigoriev I."/>
            <person name="Riley R."/>
        </authorList>
    </citation>
    <scope>NUCLEOTIDE SEQUENCE [LARGE SCALE GENOMIC DNA]</scope>
    <source>
        <strain evidence="13 14">FBCC195</strain>
    </source>
</reference>
<evidence type="ECO:0000256" key="6">
    <source>
        <dbReference type="ARBA" id="ARBA00022884"/>
    </source>
</evidence>
<feature type="region of interest" description="Disordered" evidence="9">
    <location>
        <begin position="1"/>
        <end position="42"/>
    </location>
</feature>
<dbReference type="InterPro" id="IPR014001">
    <property type="entry name" value="Helicase_ATP-bd"/>
</dbReference>